<reference evidence="1 2" key="1">
    <citation type="journal article" date="2013" name="Genome Biol.">
        <title>The genome sequence of the most widely cultivated cacao type and its use to identify candidate genes regulating pod color.</title>
        <authorList>
            <person name="Motamayor J.C."/>
            <person name="Mockaitis K."/>
            <person name="Schmutz J."/>
            <person name="Haiminen N."/>
            <person name="Iii D.L."/>
            <person name="Cornejo O."/>
            <person name="Findley S.D."/>
            <person name="Zheng P."/>
            <person name="Utro F."/>
            <person name="Royaert S."/>
            <person name="Saski C."/>
            <person name="Jenkins J."/>
            <person name="Podicheti R."/>
            <person name="Zhao M."/>
            <person name="Scheffler B.E."/>
            <person name="Stack J.C."/>
            <person name="Feltus F.A."/>
            <person name="Mustiga G.M."/>
            <person name="Amores F."/>
            <person name="Phillips W."/>
            <person name="Marelli J.P."/>
            <person name="May G.D."/>
            <person name="Shapiro H."/>
            <person name="Ma J."/>
            <person name="Bustamante C.D."/>
            <person name="Schnell R.J."/>
            <person name="Main D."/>
            <person name="Gilbert D."/>
            <person name="Parida L."/>
            <person name="Kuhn D.N."/>
        </authorList>
    </citation>
    <scope>NUCLEOTIDE SEQUENCE [LARGE SCALE GENOMIC DNA]</scope>
    <source>
        <strain evidence="2">cv. Matina 1-6</strain>
    </source>
</reference>
<keyword evidence="2" id="KW-1185">Reference proteome</keyword>
<dbReference type="Gramene" id="EOY27642">
    <property type="protein sequence ID" value="EOY27642"/>
    <property type="gene ID" value="TCM_029435"/>
</dbReference>
<gene>
    <name evidence="1" type="ORF">TCM_029435</name>
</gene>
<dbReference type="Proteomes" id="UP000026915">
    <property type="component" value="Chromosome 6"/>
</dbReference>
<proteinExistence type="predicted"/>
<protein>
    <submittedName>
        <fullName evidence="1">Uncharacterized protein</fullName>
    </submittedName>
</protein>
<evidence type="ECO:0000313" key="2">
    <source>
        <dbReference type="Proteomes" id="UP000026915"/>
    </source>
</evidence>
<dbReference type="HOGENOM" id="CLU_1535226_0_0_1"/>
<dbReference type="AlphaFoldDB" id="A0A061GET4"/>
<name>A0A061GET4_THECC</name>
<sequence>MAFFLLLEYGNIEGEEAEDNVEGDHKESNKVEVNNDINASMDDEDNLNDNELGKSSIIDGIGHGRFKLNESEYGLKERAREMRGWKDCESDKYTRLWSFAIELMHGNLGATVKIQVDRECKRKTVFLLFCACFKAWKERWMYESRPPIIGVDHTVFSKRFAKRELLVAIRRDGNN</sequence>
<dbReference type="InParanoid" id="A0A061GET4"/>
<dbReference type="EMBL" id="CM001884">
    <property type="protein sequence ID" value="EOY27642.1"/>
    <property type="molecule type" value="Genomic_DNA"/>
</dbReference>
<evidence type="ECO:0000313" key="1">
    <source>
        <dbReference type="EMBL" id="EOY27642.1"/>
    </source>
</evidence>
<organism evidence="1 2">
    <name type="scientific">Theobroma cacao</name>
    <name type="common">Cacao</name>
    <name type="synonym">Cocoa</name>
    <dbReference type="NCBI Taxonomy" id="3641"/>
    <lineage>
        <taxon>Eukaryota</taxon>
        <taxon>Viridiplantae</taxon>
        <taxon>Streptophyta</taxon>
        <taxon>Embryophyta</taxon>
        <taxon>Tracheophyta</taxon>
        <taxon>Spermatophyta</taxon>
        <taxon>Magnoliopsida</taxon>
        <taxon>eudicotyledons</taxon>
        <taxon>Gunneridae</taxon>
        <taxon>Pentapetalae</taxon>
        <taxon>rosids</taxon>
        <taxon>malvids</taxon>
        <taxon>Malvales</taxon>
        <taxon>Malvaceae</taxon>
        <taxon>Byttnerioideae</taxon>
        <taxon>Theobroma</taxon>
    </lineage>
</organism>
<accession>A0A061GET4</accession>